<dbReference type="PANTHER" id="PTHR43877">
    <property type="entry name" value="AMINOALKYLPHOSPHONATE N-ACETYLTRANSFERASE-RELATED-RELATED"/>
    <property type="match status" value="1"/>
</dbReference>
<dbReference type="PATRIC" id="fig|1423766.4.peg.2532"/>
<dbReference type="RefSeq" id="WP_054655663.1">
    <property type="nucleotide sequence ID" value="NZ_AZEB01000006.1"/>
</dbReference>
<keyword evidence="5" id="KW-1185">Reference proteome</keyword>
<dbReference type="Pfam" id="PF00583">
    <property type="entry name" value="Acetyltransf_1"/>
    <property type="match status" value="1"/>
</dbReference>
<dbReference type="InterPro" id="IPR000182">
    <property type="entry name" value="GNAT_dom"/>
</dbReference>
<comment type="caution">
    <text evidence="4">The sequence shown here is derived from an EMBL/GenBank/DDBJ whole genome shotgun (WGS) entry which is preliminary data.</text>
</comment>
<accession>A0A0R1NQ89</accession>
<evidence type="ECO:0000259" key="3">
    <source>
        <dbReference type="PROSITE" id="PS51186"/>
    </source>
</evidence>
<gene>
    <name evidence="4" type="ORF">FC98_GL002439</name>
</gene>
<dbReference type="CDD" id="cd04301">
    <property type="entry name" value="NAT_SF"/>
    <property type="match status" value="1"/>
</dbReference>
<evidence type="ECO:0000313" key="5">
    <source>
        <dbReference type="Proteomes" id="UP000051439"/>
    </source>
</evidence>
<keyword evidence="1 4" id="KW-0808">Transferase</keyword>
<dbReference type="InterPro" id="IPR050832">
    <property type="entry name" value="Bact_Acetyltransf"/>
</dbReference>
<name>A0A0R1NQ89_9LACO</name>
<dbReference type="GO" id="GO:0016747">
    <property type="term" value="F:acyltransferase activity, transferring groups other than amino-acyl groups"/>
    <property type="evidence" value="ECO:0007669"/>
    <property type="project" value="InterPro"/>
</dbReference>
<dbReference type="SUPFAM" id="SSF55729">
    <property type="entry name" value="Acyl-CoA N-acyltransferases (Nat)"/>
    <property type="match status" value="1"/>
</dbReference>
<proteinExistence type="predicted"/>
<evidence type="ECO:0000256" key="1">
    <source>
        <dbReference type="ARBA" id="ARBA00022679"/>
    </source>
</evidence>
<dbReference type="PROSITE" id="PS51186">
    <property type="entry name" value="GNAT"/>
    <property type="match status" value="1"/>
</dbReference>
<sequence length="160" mass="18070">MATIRPIKSKDDASLARIIKHLLKSFGLNIPGTAYFDPELNQLSAYYAESDKRQYFVAINDQGNVLGGVGIAEYDTEAGVAELQKLYLDQKAQGQHLSYKLLDTAVEFAKQAGYQKLYLETYHSLTTAIHLYQRYGFTNLGHPLNVAQHSTMDRFFIMNL</sequence>
<evidence type="ECO:0000256" key="2">
    <source>
        <dbReference type="ARBA" id="ARBA00023315"/>
    </source>
</evidence>
<dbReference type="Proteomes" id="UP000051439">
    <property type="component" value="Unassembled WGS sequence"/>
</dbReference>
<feature type="domain" description="N-acetyltransferase" evidence="3">
    <location>
        <begin position="2"/>
        <end position="160"/>
    </location>
</feature>
<evidence type="ECO:0000313" key="4">
    <source>
        <dbReference type="EMBL" id="KRL22551.1"/>
    </source>
</evidence>
<keyword evidence="2" id="KW-0012">Acyltransferase</keyword>
<dbReference type="AlphaFoldDB" id="A0A0R1NQ89"/>
<reference evidence="4 5" key="1">
    <citation type="journal article" date="2015" name="Genome Announc.">
        <title>Expanding the biotechnology potential of lactobacilli through comparative genomics of 213 strains and associated genera.</title>
        <authorList>
            <person name="Sun Z."/>
            <person name="Harris H.M."/>
            <person name="McCann A."/>
            <person name="Guo C."/>
            <person name="Argimon S."/>
            <person name="Zhang W."/>
            <person name="Yang X."/>
            <person name="Jeffery I.B."/>
            <person name="Cooney J.C."/>
            <person name="Kagawa T.F."/>
            <person name="Liu W."/>
            <person name="Song Y."/>
            <person name="Salvetti E."/>
            <person name="Wrobel A."/>
            <person name="Rasinkangas P."/>
            <person name="Parkhill J."/>
            <person name="Rea M.C."/>
            <person name="O'Sullivan O."/>
            <person name="Ritari J."/>
            <person name="Douillard F.P."/>
            <person name="Paul Ross R."/>
            <person name="Yang R."/>
            <person name="Briner A.E."/>
            <person name="Felis G.E."/>
            <person name="de Vos W.M."/>
            <person name="Barrangou R."/>
            <person name="Klaenhammer T.R."/>
            <person name="Caufield P.W."/>
            <person name="Cui Y."/>
            <person name="Zhang H."/>
            <person name="O'Toole P.W."/>
        </authorList>
    </citation>
    <scope>NUCLEOTIDE SEQUENCE [LARGE SCALE GENOMIC DNA]</scope>
    <source>
        <strain evidence="4 5">DSM 19906</strain>
    </source>
</reference>
<dbReference type="EMBL" id="AZEB01000006">
    <property type="protein sequence ID" value="KRL22551.1"/>
    <property type="molecule type" value="Genomic_DNA"/>
</dbReference>
<dbReference type="InterPro" id="IPR016181">
    <property type="entry name" value="Acyl_CoA_acyltransferase"/>
</dbReference>
<dbReference type="PANTHER" id="PTHR43877:SF2">
    <property type="entry name" value="AMINOALKYLPHOSPHONATE N-ACETYLTRANSFERASE-RELATED"/>
    <property type="match status" value="1"/>
</dbReference>
<organism evidence="4 5">
    <name type="scientific">Lentilactobacillus kisonensis DSM 19906 = JCM 15041</name>
    <dbReference type="NCBI Taxonomy" id="1423766"/>
    <lineage>
        <taxon>Bacteria</taxon>
        <taxon>Bacillati</taxon>
        <taxon>Bacillota</taxon>
        <taxon>Bacilli</taxon>
        <taxon>Lactobacillales</taxon>
        <taxon>Lactobacillaceae</taxon>
        <taxon>Lentilactobacillus</taxon>
    </lineage>
</organism>
<protein>
    <submittedName>
        <fullName evidence="4">Acetyltransferase, GNAT family</fullName>
    </submittedName>
</protein>
<dbReference type="Gene3D" id="3.40.630.30">
    <property type="match status" value="1"/>
</dbReference>